<dbReference type="Proteomes" id="UP000245207">
    <property type="component" value="Unassembled WGS sequence"/>
</dbReference>
<keyword evidence="2" id="KW-0805">Transcription regulation</keyword>
<organism evidence="7 8">
    <name type="scientific">Artemisia annua</name>
    <name type="common">Sweet wormwood</name>
    <dbReference type="NCBI Taxonomy" id="35608"/>
    <lineage>
        <taxon>Eukaryota</taxon>
        <taxon>Viridiplantae</taxon>
        <taxon>Streptophyta</taxon>
        <taxon>Embryophyta</taxon>
        <taxon>Tracheophyta</taxon>
        <taxon>Spermatophyta</taxon>
        <taxon>Magnoliopsida</taxon>
        <taxon>eudicotyledons</taxon>
        <taxon>Gunneridae</taxon>
        <taxon>Pentapetalae</taxon>
        <taxon>asterids</taxon>
        <taxon>campanulids</taxon>
        <taxon>Asterales</taxon>
        <taxon>Asteraceae</taxon>
        <taxon>Asteroideae</taxon>
        <taxon>Anthemideae</taxon>
        <taxon>Artemisiinae</taxon>
        <taxon>Artemisia</taxon>
    </lineage>
</organism>
<keyword evidence="3" id="KW-0238">DNA-binding</keyword>
<name>A0A2U1KLR6_ARTAN</name>
<proteinExistence type="predicted"/>
<dbReference type="GO" id="GO:0003700">
    <property type="term" value="F:DNA-binding transcription factor activity"/>
    <property type="evidence" value="ECO:0007669"/>
    <property type="project" value="InterPro"/>
</dbReference>
<keyword evidence="8" id="KW-1185">Reference proteome</keyword>
<feature type="domain" description="WRKY" evidence="6">
    <location>
        <begin position="126"/>
        <end position="189"/>
    </location>
</feature>
<dbReference type="Pfam" id="PF03106">
    <property type="entry name" value="WRKY"/>
    <property type="match status" value="1"/>
</dbReference>
<evidence type="ECO:0000256" key="1">
    <source>
        <dbReference type="ARBA" id="ARBA00004123"/>
    </source>
</evidence>
<evidence type="ECO:0000313" key="8">
    <source>
        <dbReference type="Proteomes" id="UP000245207"/>
    </source>
</evidence>
<dbReference type="AlphaFoldDB" id="A0A2U1KLR6"/>
<dbReference type="GO" id="GO:0043565">
    <property type="term" value="F:sequence-specific DNA binding"/>
    <property type="evidence" value="ECO:0007669"/>
    <property type="project" value="InterPro"/>
</dbReference>
<dbReference type="InterPro" id="IPR044810">
    <property type="entry name" value="WRKY_plant"/>
</dbReference>
<dbReference type="SUPFAM" id="SSF118290">
    <property type="entry name" value="WRKY DNA-binding domain"/>
    <property type="match status" value="1"/>
</dbReference>
<dbReference type="InterPro" id="IPR036576">
    <property type="entry name" value="WRKY_dom_sf"/>
</dbReference>
<comment type="caution">
    <text evidence="7">The sequence shown here is derived from an EMBL/GenBank/DDBJ whole genome shotgun (WGS) entry which is preliminary data.</text>
</comment>
<dbReference type="EMBL" id="PKPP01016430">
    <property type="protein sequence ID" value="PWA37727.1"/>
    <property type="molecule type" value="Genomic_DNA"/>
</dbReference>
<evidence type="ECO:0000256" key="4">
    <source>
        <dbReference type="ARBA" id="ARBA00023163"/>
    </source>
</evidence>
<accession>A0A2U1KLR6</accession>
<sequence>MESYYQPGCLPSNRIKAIQELTEGQQLANKLREMLGQPEKVECDCKSVDSIAVQILGMFDNTLSILNSYSFNEYPDILTEATRYNTSSLDYQKSQNCGENAKFVRSEKNKRGCYKRRGNSSTSMKITSSLIDDGYVWRKYGQKAILNAKNQRNYFRCTHKDEKGCRATKQVQKTNDEIPKYKTTYNGYHTCKKSHEVVYGISDSLDCSDNSLILDFKTNTLIENKQVGLFYHSSKQISKENFSSLGLSQEQCSSSDNYTASDPFTQLPDVPLEPMSTISSGLDYEDMIFSGVFSSSSGTQGYEIDMFGSYDVGDFLFQL</sequence>
<keyword evidence="4" id="KW-0804">Transcription</keyword>
<dbReference type="PROSITE" id="PS50811">
    <property type="entry name" value="WRKY"/>
    <property type="match status" value="1"/>
</dbReference>
<evidence type="ECO:0000256" key="2">
    <source>
        <dbReference type="ARBA" id="ARBA00023015"/>
    </source>
</evidence>
<dbReference type="OrthoDB" id="2021064at2759"/>
<evidence type="ECO:0000313" key="7">
    <source>
        <dbReference type="EMBL" id="PWA37727.1"/>
    </source>
</evidence>
<dbReference type="Gene3D" id="2.20.25.80">
    <property type="entry name" value="WRKY domain"/>
    <property type="match status" value="1"/>
</dbReference>
<reference evidence="7 8" key="1">
    <citation type="journal article" date="2018" name="Mol. Plant">
        <title>The genome of Artemisia annua provides insight into the evolution of Asteraceae family and artemisinin biosynthesis.</title>
        <authorList>
            <person name="Shen Q."/>
            <person name="Zhang L."/>
            <person name="Liao Z."/>
            <person name="Wang S."/>
            <person name="Yan T."/>
            <person name="Shi P."/>
            <person name="Liu M."/>
            <person name="Fu X."/>
            <person name="Pan Q."/>
            <person name="Wang Y."/>
            <person name="Lv Z."/>
            <person name="Lu X."/>
            <person name="Zhang F."/>
            <person name="Jiang W."/>
            <person name="Ma Y."/>
            <person name="Chen M."/>
            <person name="Hao X."/>
            <person name="Li L."/>
            <person name="Tang Y."/>
            <person name="Lv G."/>
            <person name="Zhou Y."/>
            <person name="Sun X."/>
            <person name="Brodelius P.E."/>
            <person name="Rose J.K.C."/>
            <person name="Tang K."/>
        </authorList>
    </citation>
    <scope>NUCLEOTIDE SEQUENCE [LARGE SCALE GENOMIC DNA]</scope>
    <source>
        <strain evidence="8">cv. Huhao1</strain>
        <tissue evidence="7">Leaf</tissue>
    </source>
</reference>
<evidence type="ECO:0000256" key="5">
    <source>
        <dbReference type="ARBA" id="ARBA00023242"/>
    </source>
</evidence>
<protein>
    <submittedName>
        <fullName evidence="7">WRKY domain-containing protein</fullName>
    </submittedName>
</protein>
<dbReference type="InterPro" id="IPR003657">
    <property type="entry name" value="WRKY_dom"/>
</dbReference>
<dbReference type="SMART" id="SM00774">
    <property type="entry name" value="WRKY"/>
    <property type="match status" value="1"/>
</dbReference>
<comment type="subcellular location">
    <subcellularLocation>
        <location evidence="1">Nucleus</location>
    </subcellularLocation>
</comment>
<keyword evidence="5" id="KW-0539">Nucleus</keyword>
<gene>
    <name evidence="7" type="ORF">CTI12_AA587740</name>
</gene>
<evidence type="ECO:0000259" key="6">
    <source>
        <dbReference type="PROSITE" id="PS50811"/>
    </source>
</evidence>
<dbReference type="PANTHER" id="PTHR31282">
    <property type="entry name" value="WRKY TRANSCRIPTION FACTOR 21-RELATED"/>
    <property type="match status" value="1"/>
</dbReference>
<dbReference type="STRING" id="35608.A0A2U1KLR6"/>
<evidence type="ECO:0000256" key="3">
    <source>
        <dbReference type="ARBA" id="ARBA00023125"/>
    </source>
</evidence>
<dbReference type="GO" id="GO:0005634">
    <property type="term" value="C:nucleus"/>
    <property type="evidence" value="ECO:0007669"/>
    <property type="project" value="UniProtKB-SubCell"/>
</dbReference>